<dbReference type="GO" id="GO:0097361">
    <property type="term" value="C:cytosolic [4Fe-4S] assembly targeting complex"/>
    <property type="evidence" value="ECO:0007669"/>
    <property type="project" value="TreeGrafter"/>
</dbReference>
<dbReference type="PANTHER" id="PTHR19920">
    <property type="entry name" value="WD40 PROTEIN CIAO1"/>
    <property type="match status" value="1"/>
</dbReference>
<protein>
    <submittedName>
        <fullName evidence="2">Uncharacterized protein</fullName>
    </submittedName>
</protein>
<dbReference type="Pfam" id="PF00400">
    <property type="entry name" value="WD40"/>
    <property type="match status" value="2"/>
</dbReference>
<comment type="caution">
    <text evidence="2">The sequence shown here is derived from an EMBL/GenBank/DDBJ whole genome shotgun (WGS) entry which is preliminary data.</text>
</comment>
<evidence type="ECO:0000313" key="3">
    <source>
        <dbReference type="Proteomes" id="UP000683925"/>
    </source>
</evidence>
<feature type="repeat" description="WD" evidence="1">
    <location>
        <begin position="72"/>
        <end position="105"/>
    </location>
</feature>
<gene>
    <name evidence="2" type="ORF">POCTA_138.1.T1130012</name>
</gene>
<dbReference type="Proteomes" id="UP000683925">
    <property type="component" value="Unassembled WGS sequence"/>
</dbReference>
<name>A0A8S1X8F4_PAROT</name>
<reference evidence="2" key="1">
    <citation type="submission" date="2021-01" db="EMBL/GenBank/DDBJ databases">
        <authorList>
            <consortium name="Genoscope - CEA"/>
            <person name="William W."/>
        </authorList>
    </citation>
    <scope>NUCLEOTIDE SEQUENCE</scope>
</reference>
<dbReference type="AlphaFoldDB" id="A0A8S1X8F4"/>
<dbReference type="InterPro" id="IPR001680">
    <property type="entry name" value="WD40_rpt"/>
</dbReference>
<dbReference type="OrthoDB" id="6252103at2759"/>
<proteinExistence type="predicted"/>
<organism evidence="2 3">
    <name type="scientific">Paramecium octaurelia</name>
    <dbReference type="NCBI Taxonomy" id="43137"/>
    <lineage>
        <taxon>Eukaryota</taxon>
        <taxon>Sar</taxon>
        <taxon>Alveolata</taxon>
        <taxon>Ciliophora</taxon>
        <taxon>Intramacronucleata</taxon>
        <taxon>Oligohymenophorea</taxon>
        <taxon>Peniculida</taxon>
        <taxon>Parameciidae</taxon>
        <taxon>Paramecium</taxon>
    </lineage>
</organism>
<sequence length="334" mass="38933">MNREKSLTQKISDKEKDPQEFFQYQIYSQLKHKGWCQSMAFTKENSLLFAQFKTLIKVLCIHEGAMNQIRMLSSHKTFLTTITVLQQFNSLISTSEEGQIHVWSMVPIAKPLIIKKFDAPSSLVSCLLYNESYDVIITGSNNNIKFWKNPMKWLLIQSIDDHKGAVWALSLNQDENKLISCGWDKMILITERQKNEIWVVVQKVAVKDYGYRLCFLDDDYFLYQPIFQRSIGLFSILNNGCKVEKIAEKELVERHTECNAFFPMQFEKNKKIILNKIGDKIVILKVKGKEQIQIVQSINCNSHNIFGKMSDDGQFLVIWDESSNKLQIRKLFNH</sequence>
<keyword evidence="3" id="KW-1185">Reference proteome</keyword>
<evidence type="ECO:0000256" key="1">
    <source>
        <dbReference type="PROSITE-ProRule" id="PRU00221"/>
    </source>
</evidence>
<accession>A0A8S1X8F4</accession>
<dbReference type="SMART" id="SM00320">
    <property type="entry name" value="WD40"/>
    <property type="match status" value="3"/>
</dbReference>
<dbReference type="OMA" id="WCQSMAF"/>
<dbReference type="PANTHER" id="PTHR19920:SF0">
    <property type="entry name" value="CYTOSOLIC IRON-SULFUR PROTEIN ASSEMBLY PROTEIN CIAO1-RELATED"/>
    <property type="match status" value="1"/>
</dbReference>
<evidence type="ECO:0000313" key="2">
    <source>
        <dbReference type="EMBL" id="CAD8196866.1"/>
    </source>
</evidence>
<dbReference type="PROSITE" id="PS50082">
    <property type="entry name" value="WD_REPEATS_2"/>
    <property type="match status" value="1"/>
</dbReference>
<keyword evidence="1" id="KW-0853">WD repeat</keyword>
<dbReference type="EMBL" id="CAJJDP010000113">
    <property type="protein sequence ID" value="CAD8196866.1"/>
    <property type="molecule type" value="Genomic_DNA"/>
</dbReference>
<dbReference type="GO" id="GO:0016226">
    <property type="term" value="P:iron-sulfur cluster assembly"/>
    <property type="evidence" value="ECO:0007669"/>
    <property type="project" value="TreeGrafter"/>
</dbReference>